<evidence type="ECO:0000256" key="3">
    <source>
        <dbReference type="ARBA" id="ARBA00022723"/>
    </source>
</evidence>
<evidence type="ECO:0000256" key="1">
    <source>
        <dbReference type="ARBA" id="ARBA00000213"/>
    </source>
</evidence>
<keyword evidence="6 8" id="KW-0238">DNA-binding</keyword>
<feature type="site" description="Interaction with DNA" evidence="8">
    <location>
        <position position="141"/>
    </location>
</feature>
<reference evidence="11 12" key="1">
    <citation type="submission" date="2015-07" db="EMBL/GenBank/DDBJ databases">
        <title>The draft genome sequence of Leadbetterella sp. JN14-9.</title>
        <authorList>
            <person name="Liu Y."/>
            <person name="Du J."/>
            <person name="Shao Z."/>
        </authorList>
    </citation>
    <scope>NUCLEOTIDE SEQUENCE [LARGE SCALE GENOMIC DNA]</scope>
    <source>
        <strain evidence="11 12">JN14-9</strain>
    </source>
</reference>
<dbReference type="InterPro" id="IPR023406">
    <property type="entry name" value="Topo_IA_AS"/>
</dbReference>
<dbReference type="InterPro" id="IPR003602">
    <property type="entry name" value="Topo_IA_DNA-bd_dom"/>
</dbReference>
<dbReference type="InterPro" id="IPR013824">
    <property type="entry name" value="Topo_IA_cen_sub1"/>
</dbReference>
<accession>A0A0P7C737</accession>
<dbReference type="PROSITE" id="PS52039">
    <property type="entry name" value="TOPO_IA_2"/>
    <property type="match status" value="1"/>
</dbReference>
<dbReference type="PROSITE" id="PS00396">
    <property type="entry name" value="TOPO_IA_1"/>
    <property type="match status" value="1"/>
</dbReference>
<dbReference type="InterPro" id="IPR025589">
    <property type="entry name" value="Toprim_C_rpt"/>
</dbReference>
<dbReference type="SMART" id="SM00437">
    <property type="entry name" value="TOP1Ac"/>
    <property type="match status" value="1"/>
</dbReference>
<dbReference type="SMART" id="SM00493">
    <property type="entry name" value="TOPRIM"/>
    <property type="match status" value="1"/>
</dbReference>
<dbReference type="InterPro" id="IPR013497">
    <property type="entry name" value="Topo_IA_cen"/>
</dbReference>
<comment type="function">
    <text evidence="8">Releases the supercoiling and torsional tension of DNA, which is introduced during the DNA replication and transcription, by transiently cleaving and rejoining one strand of the DNA duplex. Introduces a single-strand break via transesterification at a target site in duplex DNA. The scissile phosphodiester is attacked by the catalytic tyrosine of the enzyme, resulting in the formation of a DNA-(5'-phosphotyrosyl)-enzyme intermediate and the expulsion of a 3'-OH DNA strand. The free DNA strand then undergoes passage around the unbroken strand, thus removing DNA supercoils. Finally, in the religation step, the DNA 3'-OH attacks the covalent intermediate to expel the active-site tyrosine and restore the DNA phosphodiester backbone.</text>
</comment>
<evidence type="ECO:0000313" key="11">
    <source>
        <dbReference type="EMBL" id="KPM50178.1"/>
    </source>
</evidence>
<keyword evidence="7 8" id="KW-0413">Isomerase</keyword>
<feature type="active site" description="O-(5'-phospho-DNA)-tyrosine intermediate" evidence="8">
    <location>
        <position position="288"/>
    </location>
</feature>
<feature type="domain" description="Toprim" evidence="9">
    <location>
        <begin position="3"/>
        <end position="111"/>
    </location>
</feature>
<dbReference type="Pfam" id="PF13368">
    <property type="entry name" value="Toprim_C_rpt"/>
    <property type="match status" value="4"/>
</dbReference>
<dbReference type="CDD" id="cd00186">
    <property type="entry name" value="TOP1Ac"/>
    <property type="match status" value="1"/>
</dbReference>
<dbReference type="InterPro" id="IPR005733">
    <property type="entry name" value="TopoI_bac-type"/>
</dbReference>
<dbReference type="InterPro" id="IPR023405">
    <property type="entry name" value="Topo_IA_core_domain"/>
</dbReference>
<keyword evidence="4" id="KW-0460">Magnesium</keyword>
<evidence type="ECO:0000256" key="5">
    <source>
        <dbReference type="ARBA" id="ARBA00023029"/>
    </source>
</evidence>
<dbReference type="RefSeq" id="WP_055145204.1">
    <property type="nucleotide sequence ID" value="NZ_JXSZ01000005.1"/>
</dbReference>
<dbReference type="Gene3D" id="1.10.460.10">
    <property type="entry name" value="Topoisomerase I, domain 2"/>
    <property type="match status" value="2"/>
</dbReference>
<dbReference type="AlphaFoldDB" id="A0A0P7C737"/>
<dbReference type="HAMAP" id="MF_00952">
    <property type="entry name" value="Topoisom_1_prok"/>
    <property type="match status" value="1"/>
</dbReference>
<organism evidence="11 12">
    <name type="scientific">Jiulongibacter sediminis</name>
    <dbReference type="NCBI Taxonomy" id="1605367"/>
    <lineage>
        <taxon>Bacteria</taxon>
        <taxon>Pseudomonadati</taxon>
        <taxon>Bacteroidota</taxon>
        <taxon>Cytophagia</taxon>
        <taxon>Cytophagales</taxon>
        <taxon>Leadbetterellaceae</taxon>
        <taxon>Jiulongibacter</taxon>
    </lineage>
</organism>
<dbReference type="InterPro" id="IPR028612">
    <property type="entry name" value="Topoisom_1_IA"/>
</dbReference>
<feature type="site" description="Interaction with DNA" evidence="8">
    <location>
        <position position="138"/>
    </location>
</feature>
<dbReference type="EMBL" id="LGTQ01000005">
    <property type="protein sequence ID" value="KPM50178.1"/>
    <property type="molecule type" value="Genomic_DNA"/>
</dbReference>
<dbReference type="CDD" id="cd03363">
    <property type="entry name" value="TOPRIM_TopoIA_TopoI"/>
    <property type="match status" value="1"/>
</dbReference>
<evidence type="ECO:0000256" key="4">
    <source>
        <dbReference type="ARBA" id="ARBA00022842"/>
    </source>
</evidence>
<evidence type="ECO:0000256" key="8">
    <source>
        <dbReference type="HAMAP-Rule" id="MF_00952"/>
    </source>
</evidence>
<dbReference type="Pfam" id="PF01131">
    <property type="entry name" value="Topoisom_bac"/>
    <property type="match status" value="1"/>
</dbReference>
<feature type="site" description="Interaction with DNA" evidence="8">
    <location>
        <position position="477"/>
    </location>
</feature>
<dbReference type="InterPro" id="IPR013825">
    <property type="entry name" value="Topo_IA_cen_sub2"/>
</dbReference>
<comment type="similarity">
    <text evidence="2 8">Belongs to the type IA topoisomerase family.</text>
</comment>
<dbReference type="InterPro" id="IPR006171">
    <property type="entry name" value="TOPRIM_dom"/>
</dbReference>
<keyword evidence="12" id="KW-1185">Reference proteome</keyword>
<dbReference type="PROSITE" id="PS50880">
    <property type="entry name" value="TOPRIM"/>
    <property type="match status" value="1"/>
</dbReference>
<feature type="site" description="Interaction with DNA" evidence="8">
    <location>
        <position position="153"/>
    </location>
</feature>
<comment type="caution">
    <text evidence="11">The sequence shown here is derived from an EMBL/GenBank/DDBJ whole genome shotgun (WGS) entry which is preliminary data.</text>
</comment>
<protein>
    <recommendedName>
        <fullName evidence="8">DNA topoisomerase 1</fullName>
        <ecNumber evidence="8">5.6.2.1</ecNumber>
    </recommendedName>
    <alternativeName>
        <fullName evidence="8">DNA topoisomerase I</fullName>
    </alternativeName>
</protein>
<dbReference type="InterPro" id="IPR034149">
    <property type="entry name" value="TOPRIM_TopoI"/>
</dbReference>
<dbReference type="GO" id="GO:0003917">
    <property type="term" value="F:DNA topoisomerase type I (single strand cut, ATP-independent) activity"/>
    <property type="evidence" value="ECO:0007669"/>
    <property type="project" value="UniProtKB-UniRule"/>
</dbReference>
<gene>
    <name evidence="8" type="primary">topA</name>
    <name evidence="11" type="ORF">AFM12_05505</name>
</gene>
<dbReference type="GO" id="GO:0046872">
    <property type="term" value="F:metal ion binding"/>
    <property type="evidence" value="ECO:0007669"/>
    <property type="project" value="UniProtKB-KW"/>
</dbReference>
<dbReference type="Gene3D" id="3.40.50.140">
    <property type="match status" value="1"/>
</dbReference>
<dbReference type="InterPro" id="IPR013826">
    <property type="entry name" value="Topo_IA_cen_sub3"/>
</dbReference>
<evidence type="ECO:0000256" key="6">
    <source>
        <dbReference type="ARBA" id="ARBA00023125"/>
    </source>
</evidence>
<dbReference type="NCBIfam" id="TIGR01051">
    <property type="entry name" value="topA_bact"/>
    <property type="match status" value="1"/>
</dbReference>
<evidence type="ECO:0000259" key="9">
    <source>
        <dbReference type="PROSITE" id="PS50880"/>
    </source>
</evidence>
<evidence type="ECO:0000256" key="7">
    <source>
        <dbReference type="ARBA" id="ARBA00023235"/>
    </source>
</evidence>
<dbReference type="OrthoDB" id="9804262at2"/>
<dbReference type="GO" id="GO:0006265">
    <property type="term" value="P:DNA topological change"/>
    <property type="evidence" value="ECO:0007669"/>
    <property type="project" value="UniProtKB-UniRule"/>
</dbReference>
<feature type="region of interest" description="Interaction with DNA" evidence="8">
    <location>
        <begin position="167"/>
        <end position="172"/>
    </location>
</feature>
<feature type="domain" description="Topo IA-type catalytic" evidence="10">
    <location>
        <begin position="127"/>
        <end position="576"/>
    </location>
</feature>
<dbReference type="Pfam" id="PF01751">
    <property type="entry name" value="Toprim"/>
    <property type="match status" value="1"/>
</dbReference>
<dbReference type="Gene3D" id="1.10.290.10">
    <property type="entry name" value="Topoisomerase I, domain 4"/>
    <property type="match status" value="1"/>
</dbReference>
<dbReference type="PATRIC" id="fig|1605367.3.peg.2459"/>
<dbReference type="PRINTS" id="PR00417">
    <property type="entry name" value="PRTPISMRASEI"/>
</dbReference>
<proteinExistence type="inferred from homology"/>
<dbReference type="InterPro" id="IPR000380">
    <property type="entry name" value="Topo_IA"/>
</dbReference>
<dbReference type="EC" id="5.6.2.1" evidence="8"/>
<evidence type="ECO:0000256" key="2">
    <source>
        <dbReference type="ARBA" id="ARBA00009446"/>
    </source>
</evidence>
<dbReference type="PANTHER" id="PTHR42785">
    <property type="entry name" value="DNA TOPOISOMERASE, TYPE IA, CORE"/>
    <property type="match status" value="1"/>
</dbReference>
<dbReference type="SUPFAM" id="SSF56712">
    <property type="entry name" value="Prokaryotic type I DNA topoisomerase"/>
    <property type="match status" value="1"/>
</dbReference>
<keyword evidence="5 8" id="KW-0799">Topoisomerase</keyword>
<dbReference type="InterPro" id="IPR003601">
    <property type="entry name" value="Topo_IA_2"/>
</dbReference>
<feature type="site" description="Interaction with DNA" evidence="8">
    <location>
        <position position="137"/>
    </location>
</feature>
<comment type="caution">
    <text evidence="8">Lacks conserved residue(s) required for the propagation of feature annotation.</text>
</comment>
<comment type="subunit">
    <text evidence="8">Monomer.</text>
</comment>
<dbReference type="Gene3D" id="2.70.20.10">
    <property type="entry name" value="Topoisomerase I, domain 3"/>
    <property type="match status" value="1"/>
</dbReference>
<feature type="site" description="Interaction with DNA" evidence="8">
    <location>
        <position position="33"/>
    </location>
</feature>
<dbReference type="PANTHER" id="PTHR42785:SF1">
    <property type="entry name" value="DNA TOPOISOMERASE"/>
    <property type="match status" value="1"/>
</dbReference>
<evidence type="ECO:0000313" key="12">
    <source>
        <dbReference type="Proteomes" id="UP000050454"/>
    </source>
</evidence>
<feature type="site" description="Interaction with DNA" evidence="8">
    <location>
        <position position="290"/>
    </location>
</feature>
<name>A0A0P7C737_9BACT</name>
<dbReference type="STRING" id="1605367.AFM12_05505"/>
<sequence>MSKNLVIVESPAKAKTIEGYLGKDFIVKSSFGHIRDLPSKKLGVDVEKNFEPTYEISSDKKKVVSELKKLAKGSEVWLATDDDREGEAISWHLKEALGLGDDTKRIVFREITKSAIGKAIQNPRGIDIDLVNAQQARRVLDRLVGFELSPVLWKKIRLGGADRTNLSAGRVQSVAVRIIVEREREIDAHQADSTYKVVALFEVEKGKILKAELPKNFESEEEAKKFLEDCKAAAFTINSLETKPSKRKPAPPFTTSTLQQEASRKLSFSVAQTMQVAQRLYESGKITYMRTDSTNLSQDAIASASAQITSAYGDEFLQTRVYKTKSDSAQEAHEAIRPTDFGVLDAGADRNQKRLYDLIWKRAIASQMSDAQIERTTAKVGISTRDEELNATGEVIKFEGFLKVYLESTDDEDEENKDMLPPLSVGQELALQTMRSTERFSRPPARYTEASLVKKLEELGIGRPSTYAPTISTVIKRNYVVKEDRPGQTREYKEYLLEGGDVKENHGTETYGSEKAKLFPTNVGMIVNDYLVANFDKVLDYKFTAKVEDEFDDVAEGKLSWQNMIDSFYQEFHEKVDKAAGSDAAAGNSFELGEHPKSGKKIFAKIGKFGPYLQIGESTDEDKPEFVSLKKGTLINTVTFEEAMEIIKGPKLPLEVGIFEDHALVVNEGRYGPYVLHNGKYYNLPKGEDPFTVNKERAIEIIEEKRKDPESALPRDMADYKGEPVIVGKGRFGPYIKYKGKYINIKGEDPLTIDDEGVVAKLEEHFAAEAKKTIKTFPENETVQVLNGRYGPYIKIGKRNVKIPKDMKPEELTLEDCLKLGEGK</sequence>
<evidence type="ECO:0000259" key="10">
    <source>
        <dbReference type="PROSITE" id="PS52039"/>
    </source>
</evidence>
<keyword evidence="3" id="KW-0479">Metal-binding</keyword>
<dbReference type="SMART" id="SM00436">
    <property type="entry name" value="TOP1Bc"/>
    <property type="match status" value="1"/>
</dbReference>
<comment type="catalytic activity">
    <reaction evidence="1 8">
        <text>ATP-independent breakage of single-stranded DNA, followed by passage and rejoining.</text>
        <dbReference type="EC" id="5.6.2.1"/>
    </reaction>
</comment>
<dbReference type="GO" id="GO:0003677">
    <property type="term" value="F:DNA binding"/>
    <property type="evidence" value="ECO:0007669"/>
    <property type="project" value="UniProtKB-KW"/>
</dbReference>
<dbReference type="Proteomes" id="UP000050454">
    <property type="component" value="Unassembled WGS sequence"/>
</dbReference>